<evidence type="ECO:0000256" key="1">
    <source>
        <dbReference type="ARBA" id="ARBA00001974"/>
    </source>
</evidence>
<dbReference type="SUPFAM" id="SSF51905">
    <property type="entry name" value="FAD/NAD(P)-binding domain"/>
    <property type="match status" value="1"/>
</dbReference>
<feature type="binding site" evidence="5">
    <location>
        <position position="199"/>
    </location>
    <ligand>
        <name>NAD(+)</name>
        <dbReference type="ChEBI" id="CHEBI:57540"/>
    </ligand>
</feature>
<keyword evidence="4" id="KW-0274">FAD</keyword>
<dbReference type="PRINTS" id="PR00411">
    <property type="entry name" value="PNDRDTASEI"/>
</dbReference>
<keyword evidence="3" id="KW-0285">Flavoprotein</keyword>
<evidence type="ECO:0000256" key="5">
    <source>
        <dbReference type="PIRSR" id="PIRSR000350-3"/>
    </source>
</evidence>
<accession>A0A840D583</accession>
<evidence type="ECO:0000313" key="9">
    <source>
        <dbReference type="Proteomes" id="UP000560658"/>
    </source>
</evidence>
<dbReference type="Gene3D" id="3.30.390.30">
    <property type="match status" value="1"/>
</dbReference>
<dbReference type="AlphaFoldDB" id="A0A840D583"/>
<evidence type="ECO:0000256" key="3">
    <source>
        <dbReference type="ARBA" id="ARBA00022630"/>
    </source>
</evidence>
<keyword evidence="5" id="KW-0520">NAD</keyword>
<dbReference type="InterPro" id="IPR036188">
    <property type="entry name" value="FAD/NAD-bd_sf"/>
</dbReference>
<comment type="cofactor">
    <cofactor evidence="1">
        <name>FAD</name>
        <dbReference type="ChEBI" id="CHEBI:57692"/>
    </cofactor>
</comment>
<dbReference type="RefSeq" id="WP_044161978.1">
    <property type="nucleotide sequence ID" value="NZ_JACIER010000004.1"/>
</dbReference>
<dbReference type="GO" id="GO:0050660">
    <property type="term" value="F:flavin adenine dinucleotide binding"/>
    <property type="evidence" value="ECO:0007669"/>
    <property type="project" value="TreeGrafter"/>
</dbReference>
<dbReference type="Pfam" id="PF07992">
    <property type="entry name" value="Pyr_redox_2"/>
    <property type="match status" value="1"/>
</dbReference>
<feature type="binding site" evidence="5">
    <location>
        <position position="268"/>
    </location>
    <ligand>
        <name>NAD(+)</name>
        <dbReference type="ChEBI" id="CHEBI:57540"/>
    </ligand>
</feature>
<feature type="binding site" evidence="5">
    <location>
        <begin position="176"/>
        <end position="183"/>
    </location>
    <ligand>
        <name>NAD(+)</name>
        <dbReference type="ChEBI" id="CHEBI:57540"/>
    </ligand>
</feature>
<evidence type="ECO:0000313" key="8">
    <source>
        <dbReference type="EMBL" id="MBB4043612.1"/>
    </source>
</evidence>
<dbReference type="GO" id="GO:0003955">
    <property type="term" value="F:NAD(P)H dehydrogenase (quinone) activity"/>
    <property type="evidence" value="ECO:0007669"/>
    <property type="project" value="TreeGrafter"/>
</dbReference>
<dbReference type="SUPFAM" id="SSF55424">
    <property type="entry name" value="FAD/NAD-linked reductases, dimerisation (C-terminal) domain"/>
    <property type="match status" value="1"/>
</dbReference>
<organism evidence="8 9">
    <name type="scientific">Bacteroides reticulotermitis</name>
    <dbReference type="NCBI Taxonomy" id="1133319"/>
    <lineage>
        <taxon>Bacteria</taxon>
        <taxon>Pseudomonadati</taxon>
        <taxon>Bacteroidota</taxon>
        <taxon>Bacteroidia</taxon>
        <taxon>Bacteroidales</taxon>
        <taxon>Bacteroidaceae</taxon>
        <taxon>Bacteroides</taxon>
    </lineage>
</organism>
<reference evidence="8" key="1">
    <citation type="submission" date="2020-08" db="EMBL/GenBank/DDBJ databases">
        <title>Genomic Encyclopedia of Type Strains, Phase IV (KMG-IV): sequencing the most valuable type-strain genomes for metagenomic binning, comparative biology and taxonomic classification.</title>
        <authorList>
            <person name="Goeker M."/>
        </authorList>
    </citation>
    <scope>NUCLEOTIDE SEQUENCE [LARGE SCALE GENOMIC DNA]</scope>
    <source>
        <strain evidence="8">DSM 105720</strain>
    </source>
</reference>
<dbReference type="Pfam" id="PF02852">
    <property type="entry name" value="Pyr_redox_dim"/>
    <property type="match status" value="1"/>
</dbReference>
<feature type="domain" description="FAD/NAD(P)-binding" evidence="7">
    <location>
        <begin position="4"/>
        <end position="311"/>
    </location>
</feature>
<dbReference type="InterPro" id="IPR023753">
    <property type="entry name" value="FAD/NAD-binding_dom"/>
</dbReference>
<keyword evidence="8" id="KW-0670">Pyruvate</keyword>
<dbReference type="PANTHER" id="PTHR43014:SF4">
    <property type="entry name" value="PYRIDINE NUCLEOTIDE-DISULFIDE OXIDOREDUCTASE RCLA-RELATED"/>
    <property type="match status" value="1"/>
</dbReference>
<dbReference type="InterPro" id="IPR001100">
    <property type="entry name" value="Pyr_nuc-diS_OxRdtase"/>
</dbReference>
<evidence type="ECO:0000259" key="7">
    <source>
        <dbReference type="Pfam" id="PF07992"/>
    </source>
</evidence>
<dbReference type="PANTHER" id="PTHR43014">
    <property type="entry name" value="MERCURIC REDUCTASE"/>
    <property type="match status" value="1"/>
</dbReference>
<keyword evidence="5" id="KW-0547">Nucleotide-binding</keyword>
<name>A0A840D583_9BACE</name>
<evidence type="ECO:0000256" key="4">
    <source>
        <dbReference type="ARBA" id="ARBA00022827"/>
    </source>
</evidence>
<feature type="domain" description="Pyridine nucleotide-disulphide oxidoreductase dimerisation" evidence="6">
    <location>
        <begin position="346"/>
        <end position="451"/>
    </location>
</feature>
<dbReference type="Gene3D" id="3.50.50.60">
    <property type="entry name" value="FAD/NAD(P)-binding domain"/>
    <property type="match status" value="2"/>
</dbReference>
<gene>
    <name evidence="8" type="ORF">GGR06_001394</name>
</gene>
<dbReference type="InterPro" id="IPR004099">
    <property type="entry name" value="Pyr_nucl-diS_OxRdtase_dimer"/>
</dbReference>
<comment type="caution">
    <text evidence="8">The sequence shown here is derived from an EMBL/GenBank/DDBJ whole genome shotgun (WGS) entry which is preliminary data.</text>
</comment>
<sequence>MKQYDAIIIGSGKISETLAIKLSGRGWRVAIINPIDKTEGEDRQDLTDSLHSLAYEAEVASLLYYDDYPKQAKIYKQAITRKDRLSFFLKETNSDKLKRSPNVAIFIGDASFTSRDTVKVTSGNDYIELKGKEIFIHAGSAPLIPPIEGIETVENAYINHEILDRNELPKHLIIVGDSYAGLEFASMYANFGSKVTILESKDRFMPFADRDVANYIKEVITRNGIEIHLDAHVRSLLDTEDGIELTYTSLSGDNPKILEGSAVLVTTGYRPLTDTLRLYVAGVKTNVQGNIIVNDQLRTNTPHIWALGTINEGFPLSPLLQDDVRIVCDQLFGERTRSANDRSPTPYTLAIDPPFAHIGINEEEALKKGHSIIVTRLQASTVTHSRILHQPDGILKAIINHQNGRIMGCTLFCANAPEMINIVAMAMKKEQHYSYLRDFVFSAPSMSQSLNDLFKI</sequence>
<comment type="similarity">
    <text evidence="2">Belongs to the class-I pyridine nucleotide-disulfide oxidoreductase family.</text>
</comment>
<evidence type="ECO:0000256" key="2">
    <source>
        <dbReference type="ARBA" id="ARBA00007532"/>
    </source>
</evidence>
<dbReference type="PRINTS" id="PR00368">
    <property type="entry name" value="FADPNR"/>
</dbReference>
<dbReference type="EMBL" id="JACIER010000004">
    <property type="protein sequence ID" value="MBB4043612.1"/>
    <property type="molecule type" value="Genomic_DNA"/>
</dbReference>
<evidence type="ECO:0000259" key="6">
    <source>
        <dbReference type="Pfam" id="PF02852"/>
    </source>
</evidence>
<proteinExistence type="inferred from homology"/>
<dbReference type="InterPro" id="IPR016156">
    <property type="entry name" value="FAD/NAD-linked_Rdtase_dimer_sf"/>
</dbReference>
<protein>
    <submittedName>
        <fullName evidence="8">Pyruvate/2-oxoglutarate dehydrogenase complex dihydrolipoamide dehydrogenase (E3) component</fullName>
    </submittedName>
</protein>
<dbReference type="Proteomes" id="UP000560658">
    <property type="component" value="Unassembled WGS sequence"/>
</dbReference>
<dbReference type="PIRSF" id="PIRSF000350">
    <property type="entry name" value="Mercury_reductase_MerA"/>
    <property type="match status" value="1"/>
</dbReference>
<keyword evidence="9" id="KW-1185">Reference proteome</keyword>